<feature type="transmembrane region" description="Helical" evidence="5">
    <location>
        <begin position="89"/>
        <end position="115"/>
    </location>
</feature>
<gene>
    <name evidence="7" type="ORF">EDD66_104221</name>
</gene>
<dbReference type="Pfam" id="PF04191">
    <property type="entry name" value="PEMT"/>
    <property type="match status" value="1"/>
</dbReference>
<comment type="caution">
    <text evidence="7">The sequence shown here is derived from an EMBL/GenBank/DDBJ whole genome shotgun (WGS) entry which is preliminary data.</text>
</comment>
<dbReference type="SUPFAM" id="SSF53335">
    <property type="entry name" value="S-adenosyl-L-methionine-dependent methyltransferases"/>
    <property type="match status" value="1"/>
</dbReference>
<dbReference type="Gene3D" id="3.40.50.150">
    <property type="entry name" value="Vaccinia Virus protein VP39"/>
    <property type="match status" value="1"/>
</dbReference>
<keyword evidence="3 5" id="KW-1133">Transmembrane helix</keyword>
<evidence type="ECO:0000313" key="8">
    <source>
        <dbReference type="Proteomes" id="UP000273083"/>
    </source>
</evidence>
<protein>
    <submittedName>
        <fullName evidence="7">Protein-S-isoprenylcysteine O-methyltransferase Ste14</fullName>
    </submittedName>
</protein>
<keyword evidence="2 5" id="KW-0812">Transmembrane</keyword>
<dbReference type="Pfam" id="PF13847">
    <property type="entry name" value="Methyltransf_31"/>
    <property type="match status" value="1"/>
</dbReference>
<keyword evidence="8" id="KW-1185">Reference proteome</keyword>
<feature type="domain" description="Methyltransferase" evidence="6">
    <location>
        <begin position="268"/>
        <end position="406"/>
    </location>
</feature>
<dbReference type="GO" id="GO:0012505">
    <property type="term" value="C:endomembrane system"/>
    <property type="evidence" value="ECO:0007669"/>
    <property type="project" value="UniProtKB-SubCell"/>
</dbReference>
<keyword evidence="4 5" id="KW-0472">Membrane</keyword>
<evidence type="ECO:0000259" key="6">
    <source>
        <dbReference type="Pfam" id="PF13847"/>
    </source>
</evidence>
<keyword evidence="7" id="KW-0808">Transferase</keyword>
<reference evidence="7 8" key="1">
    <citation type="submission" date="2018-11" db="EMBL/GenBank/DDBJ databases">
        <title>Genomic Encyclopedia of Type Strains, Phase IV (KMG-IV): sequencing the most valuable type-strain genomes for metagenomic binning, comparative biology and taxonomic classification.</title>
        <authorList>
            <person name="Goeker M."/>
        </authorList>
    </citation>
    <scope>NUCLEOTIDE SEQUENCE [LARGE SCALE GENOMIC DNA]</scope>
    <source>
        <strain evidence="7 8">DSM 26537</strain>
    </source>
</reference>
<evidence type="ECO:0000256" key="4">
    <source>
        <dbReference type="ARBA" id="ARBA00023136"/>
    </source>
</evidence>
<evidence type="ECO:0000256" key="5">
    <source>
        <dbReference type="SAM" id="Phobius"/>
    </source>
</evidence>
<comment type="subcellular location">
    <subcellularLocation>
        <location evidence="1">Endomembrane system</location>
        <topology evidence="1">Multi-pass membrane protein</topology>
    </subcellularLocation>
</comment>
<dbReference type="InterPro" id="IPR052527">
    <property type="entry name" value="Metal_cation-efflux_comp"/>
</dbReference>
<dbReference type="InterPro" id="IPR029063">
    <property type="entry name" value="SAM-dependent_MTases_sf"/>
</dbReference>
<dbReference type="Gene3D" id="1.20.120.1630">
    <property type="match status" value="1"/>
</dbReference>
<dbReference type="EMBL" id="RJVG01000004">
    <property type="protein sequence ID" value="ROR28634.1"/>
    <property type="molecule type" value="Genomic_DNA"/>
</dbReference>
<evidence type="ECO:0000313" key="7">
    <source>
        <dbReference type="EMBL" id="ROR28634.1"/>
    </source>
</evidence>
<feature type="transmembrane region" description="Helical" evidence="5">
    <location>
        <begin position="40"/>
        <end position="59"/>
    </location>
</feature>
<dbReference type="InterPro" id="IPR025714">
    <property type="entry name" value="Methyltranfer_dom"/>
</dbReference>
<dbReference type="OrthoDB" id="272002at2"/>
<dbReference type="PANTHER" id="PTHR43847:SF1">
    <property type="entry name" value="BLL3993 PROTEIN"/>
    <property type="match status" value="1"/>
</dbReference>
<keyword evidence="7" id="KW-0489">Methyltransferase</keyword>
<dbReference type="PANTHER" id="PTHR43847">
    <property type="entry name" value="BLL3993 PROTEIN"/>
    <property type="match status" value="1"/>
</dbReference>
<dbReference type="AlphaFoldDB" id="A0A3N1XPN8"/>
<sequence>MKRIHLLLYKYRVLMGVIPVAIGLLYFVLDENKRFSKPMLGTGTVVMFIGIILRIWTAMYNWENINSVEPIATNGIITNGPYRYCRNPMYFSAIILTLGFSLIFGSWQVVLIAVLPTIAVHLHQIYVEEKYLMNICNEFYDTYKKRVPRLLPYRGKVLDIPVQGKANWKRGLQRDAGPIFGGIVFAFLIAILMPFLRYDYLFLGVVVVVTVIINFIIVGKIKSDVGKVKMIPSTAPPYVLLQPLRYILFSTKKYIDNLNIDKEIENPVILDLGCGPGYYSLPLAENINGTVIAMDIREKMLQITQNRAEKKNLNNIRYLKGDSSRIDLSDNSVDLICINLVLGEIVKMDESINEMVRILKSMGRISIMESIFDDHYLNVQEVKALFEKKGFSFELVEKKKTYYILEAHK</sequence>
<feature type="transmembrane region" description="Helical" evidence="5">
    <location>
        <begin position="176"/>
        <end position="195"/>
    </location>
</feature>
<dbReference type="CDD" id="cd02440">
    <property type="entry name" value="AdoMet_MTases"/>
    <property type="match status" value="1"/>
</dbReference>
<evidence type="ECO:0000256" key="1">
    <source>
        <dbReference type="ARBA" id="ARBA00004127"/>
    </source>
</evidence>
<name>A0A3N1XPN8_9FIRM</name>
<evidence type="ECO:0000256" key="2">
    <source>
        <dbReference type="ARBA" id="ARBA00022692"/>
    </source>
</evidence>
<dbReference type="Proteomes" id="UP000273083">
    <property type="component" value="Unassembled WGS sequence"/>
</dbReference>
<dbReference type="GO" id="GO:0008168">
    <property type="term" value="F:methyltransferase activity"/>
    <property type="evidence" value="ECO:0007669"/>
    <property type="project" value="UniProtKB-KW"/>
</dbReference>
<feature type="transmembrane region" description="Helical" evidence="5">
    <location>
        <begin position="201"/>
        <end position="221"/>
    </location>
</feature>
<accession>A0A3N1XPN8</accession>
<dbReference type="RefSeq" id="WP_123609131.1">
    <property type="nucleotide sequence ID" value="NZ_RJVG01000004.1"/>
</dbReference>
<evidence type="ECO:0000256" key="3">
    <source>
        <dbReference type="ARBA" id="ARBA00022989"/>
    </source>
</evidence>
<organism evidence="7 8">
    <name type="scientific">Mobilisporobacter senegalensis</name>
    <dbReference type="NCBI Taxonomy" id="1329262"/>
    <lineage>
        <taxon>Bacteria</taxon>
        <taxon>Bacillati</taxon>
        <taxon>Bacillota</taxon>
        <taxon>Clostridia</taxon>
        <taxon>Lachnospirales</taxon>
        <taxon>Lachnospiraceae</taxon>
        <taxon>Mobilisporobacter</taxon>
    </lineage>
</organism>
<proteinExistence type="predicted"/>
<dbReference type="GO" id="GO:0032259">
    <property type="term" value="P:methylation"/>
    <property type="evidence" value="ECO:0007669"/>
    <property type="project" value="UniProtKB-KW"/>
</dbReference>
<feature type="transmembrane region" description="Helical" evidence="5">
    <location>
        <begin position="6"/>
        <end position="28"/>
    </location>
</feature>
<dbReference type="InterPro" id="IPR007318">
    <property type="entry name" value="Phopholipid_MeTrfase"/>
</dbReference>